<feature type="transmembrane region" description="Helical" evidence="5">
    <location>
        <begin position="385"/>
        <end position="413"/>
    </location>
</feature>
<dbReference type="GO" id="GO:0016020">
    <property type="term" value="C:membrane"/>
    <property type="evidence" value="ECO:0007669"/>
    <property type="project" value="UniProtKB-SubCell"/>
</dbReference>
<feature type="transmembrane region" description="Helical" evidence="5">
    <location>
        <begin position="69"/>
        <end position="86"/>
    </location>
</feature>
<dbReference type="Pfam" id="PF00916">
    <property type="entry name" value="Sulfate_transp"/>
    <property type="match status" value="1"/>
</dbReference>
<feature type="transmembrane region" description="Helical" evidence="5">
    <location>
        <begin position="172"/>
        <end position="190"/>
    </location>
</feature>
<gene>
    <name evidence="7" type="ORF">JKA74_05960</name>
</gene>
<evidence type="ECO:0000313" key="7">
    <source>
        <dbReference type="EMBL" id="MBK6264577.1"/>
    </source>
</evidence>
<dbReference type="PANTHER" id="PTHR11814">
    <property type="entry name" value="SULFATE TRANSPORTER"/>
    <property type="match status" value="1"/>
</dbReference>
<name>A0A934WX84_9BACT</name>
<evidence type="ECO:0000256" key="5">
    <source>
        <dbReference type="SAM" id="Phobius"/>
    </source>
</evidence>
<comment type="caution">
    <text evidence="7">The sequence shown here is derived from an EMBL/GenBank/DDBJ whole genome shotgun (WGS) entry which is preliminary data.</text>
</comment>
<feature type="transmembrane region" description="Helical" evidence="5">
    <location>
        <begin position="92"/>
        <end position="112"/>
    </location>
</feature>
<organism evidence="7 8">
    <name type="scientific">Marivirga aurantiaca</name>
    <dbReference type="NCBI Taxonomy" id="2802615"/>
    <lineage>
        <taxon>Bacteria</taxon>
        <taxon>Pseudomonadati</taxon>
        <taxon>Bacteroidota</taxon>
        <taxon>Cytophagia</taxon>
        <taxon>Cytophagales</taxon>
        <taxon>Marivirgaceae</taxon>
        <taxon>Marivirga</taxon>
    </lineage>
</organism>
<keyword evidence="8" id="KW-1185">Reference proteome</keyword>
<feature type="domain" description="SLC26A/SulP transporter" evidence="6">
    <location>
        <begin position="15"/>
        <end position="390"/>
    </location>
</feature>
<comment type="subcellular location">
    <subcellularLocation>
        <location evidence="1">Membrane</location>
        <topology evidence="1">Multi-pass membrane protein</topology>
    </subcellularLocation>
</comment>
<evidence type="ECO:0000256" key="2">
    <source>
        <dbReference type="ARBA" id="ARBA00022692"/>
    </source>
</evidence>
<feature type="transmembrane region" description="Helical" evidence="5">
    <location>
        <begin position="124"/>
        <end position="142"/>
    </location>
</feature>
<feature type="transmembrane region" description="Helical" evidence="5">
    <location>
        <begin position="335"/>
        <end position="365"/>
    </location>
</feature>
<dbReference type="RefSeq" id="WP_201430267.1">
    <property type="nucleotide sequence ID" value="NZ_JAEQBW010000002.1"/>
</dbReference>
<evidence type="ECO:0000313" key="8">
    <source>
        <dbReference type="Proteomes" id="UP000611723"/>
    </source>
</evidence>
<dbReference type="EMBL" id="JAEQBW010000002">
    <property type="protein sequence ID" value="MBK6264577.1"/>
    <property type="molecule type" value="Genomic_DNA"/>
</dbReference>
<evidence type="ECO:0000256" key="4">
    <source>
        <dbReference type="ARBA" id="ARBA00023136"/>
    </source>
</evidence>
<protein>
    <submittedName>
        <fullName evidence="7">SulP family inorganic anion transporter</fullName>
    </submittedName>
</protein>
<dbReference type="GO" id="GO:0055085">
    <property type="term" value="P:transmembrane transport"/>
    <property type="evidence" value="ECO:0007669"/>
    <property type="project" value="InterPro"/>
</dbReference>
<dbReference type="InterPro" id="IPR001902">
    <property type="entry name" value="SLC26A/SulP_fam"/>
</dbReference>
<sequence length="520" mass="56874">MRNKNIVSQLKLSWKSDMISGFMVFLLALPLSLGIAKASGYPAAMGVLSAMIGGIATLFFNVAPLTIKGPAAGLITISAAAMLEFGGNEKTWQIVSAVVVVMAILQILTGILKLGSLSDFFPHSAVHGMLAAIGIIIILKQIPVLLGDEPSLYQGEGPIELLMDIPEFIMHAHWHIALVGITALVIMVVFPKINNRMLKSIPAPLVVLLVAVPLSIVWHFNETEPPYSLVSIGDFWGSIGLHIDFSAITTFTFWKYVLMFYFVSSLESLLTVKAIDGLDPAKRISNPNGDIIGQGSANTIAGLLGGTPVISEVVRSSANVSFNAQSKWANFFHGLFLLLAMIFMIPLIELIPNAALAAMLIYAGYNLTAPKHYIHAYKIGKEQLLIFLVTVIVTLVEDLLLGIAAGIVVKFIIELRNGVPFKSLFKANLEVVEKEQITLIKVKDCAIFSNLIGIKKAIEKYLEQGSVELNFSQAKYIDHSFMAYVKYIEREAELNRFIITGLENHRMLSNHSEAARKLKN</sequence>
<proteinExistence type="predicted"/>
<dbReference type="InterPro" id="IPR011547">
    <property type="entry name" value="SLC26A/SulP_dom"/>
</dbReference>
<feature type="transmembrane region" description="Helical" evidence="5">
    <location>
        <begin position="241"/>
        <end position="263"/>
    </location>
</feature>
<reference evidence="7" key="1">
    <citation type="submission" date="2021-01" db="EMBL/GenBank/DDBJ databases">
        <title>Marivirga aurantiaca sp. nov., isolated from intertidal surface sediments.</title>
        <authorList>
            <person name="Zhang M."/>
        </authorList>
    </citation>
    <scope>NUCLEOTIDE SEQUENCE</scope>
    <source>
        <strain evidence="7">S37H4</strain>
    </source>
</reference>
<dbReference type="AlphaFoldDB" id="A0A934WX84"/>
<feature type="transmembrane region" description="Helical" evidence="5">
    <location>
        <begin position="202"/>
        <end position="221"/>
    </location>
</feature>
<keyword evidence="3 5" id="KW-1133">Transmembrane helix</keyword>
<feature type="transmembrane region" description="Helical" evidence="5">
    <location>
        <begin position="44"/>
        <end position="62"/>
    </location>
</feature>
<dbReference type="Proteomes" id="UP000611723">
    <property type="component" value="Unassembled WGS sequence"/>
</dbReference>
<keyword evidence="4 5" id="KW-0472">Membrane</keyword>
<evidence type="ECO:0000259" key="6">
    <source>
        <dbReference type="Pfam" id="PF00916"/>
    </source>
</evidence>
<accession>A0A934WX84</accession>
<evidence type="ECO:0000256" key="1">
    <source>
        <dbReference type="ARBA" id="ARBA00004141"/>
    </source>
</evidence>
<keyword evidence="2 5" id="KW-0812">Transmembrane</keyword>
<evidence type="ECO:0000256" key="3">
    <source>
        <dbReference type="ARBA" id="ARBA00022989"/>
    </source>
</evidence>